<dbReference type="GO" id="GO:0015627">
    <property type="term" value="C:type II protein secretion system complex"/>
    <property type="evidence" value="ECO:0007669"/>
    <property type="project" value="InterPro"/>
</dbReference>
<dbReference type="GO" id="GO:0015628">
    <property type="term" value="P:protein secretion by the type II secretion system"/>
    <property type="evidence" value="ECO:0007669"/>
    <property type="project" value="InterPro"/>
</dbReference>
<evidence type="ECO:0000256" key="6">
    <source>
        <dbReference type="ARBA" id="ARBA00022519"/>
    </source>
</evidence>
<keyword evidence="11" id="KW-1133">Transmembrane helix</keyword>
<evidence type="ECO:0000256" key="4">
    <source>
        <dbReference type="ARBA" id="ARBA00022448"/>
    </source>
</evidence>
<evidence type="ECO:0000256" key="9">
    <source>
        <dbReference type="ARBA" id="ARBA00023136"/>
    </source>
</evidence>
<dbReference type="GO" id="GO:0005886">
    <property type="term" value="C:plasma membrane"/>
    <property type="evidence" value="ECO:0007669"/>
    <property type="project" value="UniProtKB-SubCell"/>
</dbReference>
<comment type="similarity">
    <text evidence="2">Belongs to the GSP N family.</text>
</comment>
<keyword evidence="8" id="KW-0653">Protein transport</keyword>
<feature type="transmembrane region" description="Helical" evidence="11">
    <location>
        <begin position="35"/>
        <end position="60"/>
    </location>
</feature>
<name>A0A3M2RKK4_9GAMM</name>
<evidence type="ECO:0000256" key="3">
    <source>
        <dbReference type="ARBA" id="ARBA00021563"/>
    </source>
</evidence>
<keyword evidence="13" id="KW-1185">Reference proteome</keyword>
<gene>
    <name evidence="12" type="ORF">DOQ08_00424</name>
</gene>
<evidence type="ECO:0000256" key="11">
    <source>
        <dbReference type="SAM" id="Phobius"/>
    </source>
</evidence>
<keyword evidence="5" id="KW-1003">Cell membrane</keyword>
<evidence type="ECO:0000313" key="12">
    <source>
        <dbReference type="EMBL" id="RMJ05752.1"/>
    </source>
</evidence>
<organism evidence="12 13">
    <name type="scientific">Marinobacter litoralis</name>
    <dbReference type="NCBI Taxonomy" id="187981"/>
    <lineage>
        <taxon>Bacteria</taxon>
        <taxon>Pseudomonadati</taxon>
        <taxon>Pseudomonadota</taxon>
        <taxon>Gammaproteobacteria</taxon>
        <taxon>Pseudomonadales</taxon>
        <taxon>Marinobacteraceae</taxon>
        <taxon>Marinobacter</taxon>
    </lineage>
</organism>
<evidence type="ECO:0000256" key="1">
    <source>
        <dbReference type="ARBA" id="ARBA00004533"/>
    </source>
</evidence>
<evidence type="ECO:0000256" key="7">
    <source>
        <dbReference type="ARBA" id="ARBA00022692"/>
    </source>
</evidence>
<proteinExistence type="inferred from homology"/>
<evidence type="ECO:0000256" key="10">
    <source>
        <dbReference type="ARBA" id="ARBA00030772"/>
    </source>
</evidence>
<keyword evidence="4" id="KW-0813">Transport</keyword>
<reference evidence="12 13" key="1">
    <citation type="submission" date="2018-08" db="EMBL/GenBank/DDBJ databases">
        <title>Whole Genome Sequence of the Moderate Halophilic Marine Bacterium Marinobacter litoralis Sw-45.</title>
        <authorList>
            <person name="Musa H."/>
        </authorList>
    </citation>
    <scope>NUCLEOTIDE SEQUENCE [LARGE SCALE GENOMIC DNA]</scope>
    <source>
        <strain evidence="12 13">Sw-45</strain>
    </source>
</reference>
<accession>A0A3M2RKK4</accession>
<comment type="caution">
    <text evidence="12">The sequence shown here is derived from an EMBL/GenBank/DDBJ whole genome shotgun (WGS) entry which is preliminary data.</text>
</comment>
<evidence type="ECO:0000256" key="8">
    <source>
        <dbReference type="ARBA" id="ARBA00022927"/>
    </source>
</evidence>
<evidence type="ECO:0000313" key="13">
    <source>
        <dbReference type="Proteomes" id="UP000265903"/>
    </source>
</evidence>
<dbReference type="AlphaFoldDB" id="A0A3M2RKK4"/>
<keyword evidence="7 11" id="KW-0812">Transmembrane</keyword>
<dbReference type="Proteomes" id="UP000265903">
    <property type="component" value="Unassembled WGS sequence"/>
</dbReference>
<keyword evidence="6" id="KW-0997">Cell inner membrane</keyword>
<sequence>MRLAIVFVRLGNRLTNVHDAMSEDTPKAFFRPGKFILLLLLGLFVFAVTLVIRMPIGWAWHQVSGQIDLPPQVQIRQVSGSLWGGAANVQLAGFPARLQWQLDWPSLTDLTLPVAFTVSSSQSRLQGVAIGGWSGKFEVEADGVVTVAEFKDLIRQSGGAMIEGKVAIDHLNLRWANERLQHAEGIGRWDGGMVTWPMGNQTGQAQFPPMQASLDTVDGGVALDVSEQGGDGPAADASILWNGMMEIRVYKRMVDLAQQPWSENSRPGDVVFRVKQPLLPGGL</sequence>
<dbReference type="InterPro" id="IPR022792">
    <property type="entry name" value="T2SS_protein-GspN"/>
</dbReference>
<dbReference type="Pfam" id="PF01203">
    <property type="entry name" value="T2SSN"/>
    <property type="match status" value="1"/>
</dbReference>
<protein>
    <recommendedName>
        <fullName evidence="3">Type II secretion system protein N</fullName>
    </recommendedName>
    <alternativeName>
        <fullName evidence="10">General secretion pathway protein N</fullName>
    </alternativeName>
</protein>
<dbReference type="EMBL" id="QMDL01000001">
    <property type="protein sequence ID" value="RMJ05752.1"/>
    <property type="molecule type" value="Genomic_DNA"/>
</dbReference>
<evidence type="ECO:0000256" key="2">
    <source>
        <dbReference type="ARBA" id="ARBA00007208"/>
    </source>
</evidence>
<comment type="subcellular location">
    <subcellularLocation>
        <location evidence="1">Cell inner membrane</location>
    </subcellularLocation>
</comment>
<evidence type="ECO:0000256" key="5">
    <source>
        <dbReference type="ARBA" id="ARBA00022475"/>
    </source>
</evidence>
<keyword evidence="9 11" id="KW-0472">Membrane</keyword>